<dbReference type="GO" id="GO:0055028">
    <property type="term" value="C:cortical microtubule"/>
    <property type="evidence" value="ECO:0007669"/>
    <property type="project" value="TreeGrafter"/>
</dbReference>
<dbReference type="Proteomes" id="UP000652761">
    <property type="component" value="Unassembled WGS sequence"/>
</dbReference>
<feature type="compositionally biased region" description="Pro residues" evidence="2">
    <location>
        <begin position="273"/>
        <end position="285"/>
    </location>
</feature>
<dbReference type="InterPro" id="IPR040265">
    <property type="entry name" value="CHUP1/IPGA1-like"/>
</dbReference>
<proteinExistence type="predicted"/>
<dbReference type="GO" id="GO:0072699">
    <property type="term" value="P:protein localization to cortical microtubule cytoskeleton"/>
    <property type="evidence" value="ECO:0007669"/>
    <property type="project" value="TreeGrafter"/>
</dbReference>
<accession>A0A843X6K0</accession>
<evidence type="ECO:0000313" key="3">
    <source>
        <dbReference type="EMBL" id="MQM13874.1"/>
    </source>
</evidence>
<gene>
    <name evidence="3" type="ORF">Taro_046802</name>
</gene>
<dbReference type="OrthoDB" id="673648at2759"/>
<sequence length="596" mass="66246">MKQEAVAPDNMAPPLLQPPALPTRIRGSKTKESPRAEAANGIMSGLKPKPKTASLDANGRQGPRRSIFQKRVSPAEDLGSPNHREMEERRVSGRAGGRGVEQYVGLRRRGSDANCKGSEEDLEKKVRELQQSLEERECLVRELQGEASALKAMLENLQALNGELESQNKQLTEDLSTANSKISALEREKELVSVAKEAQQPEFKDIRKLISNKLENLRAQKDATREVRTIKVPSLGLNAMAKSEECEPKAPTDVPPPPPLPRLPAIRHSPIARQPPPPPPPPPPKSSSCKATTVQKSTSLVEFYYSLTKSNRERGALGGANGCGSRPGNAHCSIVGELQNRSAHLLAIKSDVETKGDFIKFLIEKVQSAAYKDMEELVAFVDWLDKELSTLADERAVLKHFNWPEKKADALREAAFEFRDLRKLETEIHSFEDDASMPCETALKKIANLLDNSSSGSSPSYVCLNILYNLIRGCARLERQIQRFTKLRDTTRLSYREWKIPTDWMLDSGVISKLKLASMKLAKVYMKRVKLESVQLSDRESMQESLLLRGVGFAYRVHQLAGGLDAETMSAFEEVRHGVHLHRTGSQELLPGVTLS</sequence>
<dbReference type="PANTHER" id="PTHR31342">
    <property type="entry name" value="PROTEIN CHUP1, CHLOROPLASTIC"/>
    <property type="match status" value="1"/>
</dbReference>
<dbReference type="PANTHER" id="PTHR31342:SF43">
    <property type="entry name" value="F11A17.16"/>
    <property type="match status" value="1"/>
</dbReference>
<feature type="region of interest" description="Disordered" evidence="2">
    <location>
        <begin position="1"/>
        <end position="122"/>
    </location>
</feature>
<comment type="caution">
    <text evidence="3">The sequence shown here is derived from an EMBL/GenBank/DDBJ whole genome shotgun (WGS) entry which is preliminary data.</text>
</comment>
<feature type="compositionally biased region" description="Pro residues" evidence="2">
    <location>
        <begin position="253"/>
        <end position="262"/>
    </location>
</feature>
<organism evidence="3 4">
    <name type="scientific">Colocasia esculenta</name>
    <name type="common">Wild taro</name>
    <name type="synonym">Arum esculentum</name>
    <dbReference type="NCBI Taxonomy" id="4460"/>
    <lineage>
        <taxon>Eukaryota</taxon>
        <taxon>Viridiplantae</taxon>
        <taxon>Streptophyta</taxon>
        <taxon>Embryophyta</taxon>
        <taxon>Tracheophyta</taxon>
        <taxon>Spermatophyta</taxon>
        <taxon>Magnoliopsida</taxon>
        <taxon>Liliopsida</taxon>
        <taxon>Araceae</taxon>
        <taxon>Aroideae</taxon>
        <taxon>Colocasieae</taxon>
        <taxon>Colocasia</taxon>
    </lineage>
</organism>
<reference evidence="3" key="1">
    <citation type="submission" date="2017-07" db="EMBL/GenBank/DDBJ databases">
        <title>Taro Niue Genome Assembly and Annotation.</title>
        <authorList>
            <person name="Atibalentja N."/>
            <person name="Keating K."/>
            <person name="Fields C.J."/>
        </authorList>
    </citation>
    <scope>NUCLEOTIDE SEQUENCE</scope>
    <source>
        <strain evidence="3">Niue_2</strain>
        <tissue evidence="3">Leaf</tissue>
    </source>
</reference>
<evidence type="ECO:0000256" key="2">
    <source>
        <dbReference type="SAM" id="MobiDB-lite"/>
    </source>
</evidence>
<dbReference type="SUPFAM" id="SSF101447">
    <property type="entry name" value="Formin homology 2 domain (FH2 domain)"/>
    <property type="match status" value="1"/>
</dbReference>
<evidence type="ECO:0000256" key="1">
    <source>
        <dbReference type="ARBA" id="ARBA00023054"/>
    </source>
</evidence>
<feature type="region of interest" description="Disordered" evidence="2">
    <location>
        <begin position="241"/>
        <end position="291"/>
    </location>
</feature>
<keyword evidence="1" id="KW-0175">Coiled coil</keyword>
<evidence type="ECO:0000313" key="4">
    <source>
        <dbReference type="Proteomes" id="UP000652761"/>
    </source>
</evidence>
<feature type="compositionally biased region" description="Basic and acidic residues" evidence="2">
    <location>
        <begin position="82"/>
        <end position="91"/>
    </location>
</feature>
<evidence type="ECO:0008006" key="5">
    <source>
        <dbReference type="Google" id="ProtNLM"/>
    </source>
</evidence>
<dbReference type="AlphaFoldDB" id="A0A843X6K0"/>
<keyword evidence="4" id="KW-1185">Reference proteome</keyword>
<dbReference type="EMBL" id="NMUH01005862">
    <property type="protein sequence ID" value="MQM13874.1"/>
    <property type="molecule type" value="Genomic_DNA"/>
</dbReference>
<name>A0A843X6K0_COLES</name>
<protein>
    <recommendedName>
        <fullName evidence="5">Protein CHUP1, chloroplastic</fullName>
    </recommendedName>
</protein>